<dbReference type="HOGENOM" id="CLU_578776_0_0_1"/>
<evidence type="ECO:0000256" key="1">
    <source>
        <dbReference type="SAM" id="MobiDB-lite"/>
    </source>
</evidence>
<feature type="region of interest" description="Disordered" evidence="1">
    <location>
        <begin position="195"/>
        <end position="248"/>
    </location>
</feature>
<reference evidence="3" key="1">
    <citation type="journal article" date="2014" name="Proc. Natl. Acad. Sci. U.S.A.">
        <title>Extensive sampling of basidiomycete genomes demonstrates inadequacy of the white-rot/brown-rot paradigm for wood decay fungi.</title>
        <authorList>
            <person name="Riley R."/>
            <person name="Salamov A.A."/>
            <person name="Brown D.W."/>
            <person name="Nagy L.G."/>
            <person name="Floudas D."/>
            <person name="Held B.W."/>
            <person name="Levasseur A."/>
            <person name="Lombard V."/>
            <person name="Morin E."/>
            <person name="Otillar R."/>
            <person name="Lindquist E.A."/>
            <person name="Sun H."/>
            <person name="LaButti K.M."/>
            <person name="Schmutz J."/>
            <person name="Jabbour D."/>
            <person name="Luo H."/>
            <person name="Baker S.E."/>
            <person name="Pisabarro A.G."/>
            <person name="Walton J.D."/>
            <person name="Blanchette R.A."/>
            <person name="Henrissat B."/>
            <person name="Martin F."/>
            <person name="Cullen D."/>
            <person name="Hibbett D.S."/>
            <person name="Grigoriev I.V."/>
        </authorList>
    </citation>
    <scope>NUCLEOTIDE SEQUENCE [LARGE SCALE GENOMIC DNA]</scope>
    <source>
        <strain evidence="3">MUCL 33604</strain>
    </source>
</reference>
<feature type="region of interest" description="Disordered" evidence="1">
    <location>
        <begin position="1"/>
        <end position="50"/>
    </location>
</feature>
<gene>
    <name evidence="2" type="ORF">JAAARDRAFT_267350</name>
</gene>
<organism evidence="2 3">
    <name type="scientific">Jaapia argillacea MUCL 33604</name>
    <dbReference type="NCBI Taxonomy" id="933084"/>
    <lineage>
        <taxon>Eukaryota</taxon>
        <taxon>Fungi</taxon>
        <taxon>Dikarya</taxon>
        <taxon>Basidiomycota</taxon>
        <taxon>Agaricomycotina</taxon>
        <taxon>Agaricomycetes</taxon>
        <taxon>Agaricomycetidae</taxon>
        <taxon>Jaapiales</taxon>
        <taxon>Jaapiaceae</taxon>
        <taxon>Jaapia</taxon>
    </lineage>
</organism>
<accession>A0A067PRT9</accession>
<dbReference type="InParanoid" id="A0A067PRT9"/>
<evidence type="ECO:0000313" key="2">
    <source>
        <dbReference type="EMBL" id="KDQ57538.1"/>
    </source>
</evidence>
<dbReference type="Proteomes" id="UP000027265">
    <property type="component" value="Unassembled WGS sequence"/>
</dbReference>
<keyword evidence="3" id="KW-1185">Reference proteome</keyword>
<sequence length="472" mass="50977">MEQSAVSVTNLSDQLPFHAASDGGGTPSDGAQPHLTSAVPNADTRDNSVPCSLSSCCGDVEGTLTHLSPARSIQHVGVDGVEIQPCEPHSDISPSPSNGVPVEHDFLSDDPQVVEHEVPTGDPVELDQSVPENKRTSTLLEVLRDAETRVEPNSTSSLTTTVSNTVIIDLTLDSDEEEEEALRSAMRLEALLPQVSPSQKREAFDSSLESLSRQPLGSASAHTPDGTPELCATGKSKEPSIVKNHRSSSMQELLNIRKKLTNPSALATQPNDLPSEPLRHSIPSAPVAQLPIDNAVPLSTATSALPAMASATDLKAGLPECPPVVPQVYREEVCTNVTSRHFNSQSSTPAIPVGPTAQFEPLEVRRPISFHSVSTHYPEQRDEPMQIEDPGRSHREMVAAAPVTLETFPQDGEDEDVDDSYEIQPLGRRRHVARQRESSDSNDELWELMYPESTDAEVRVSKTSSALFLIPF</sequence>
<dbReference type="EMBL" id="KL197719">
    <property type="protein sequence ID" value="KDQ57538.1"/>
    <property type="molecule type" value="Genomic_DNA"/>
</dbReference>
<name>A0A067PRT9_9AGAM</name>
<protein>
    <submittedName>
        <fullName evidence="2">Uncharacterized protein</fullName>
    </submittedName>
</protein>
<evidence type="ECO:0000313" key="3">
    <source>
        <dbReference type="Proteomes" id="UP000027265"/>
    </source>
</evidence>
<dbReference type="AlphaFoldDB" id="A0A067PRT9"/>
<proteinExistence type="predicted"/>
<feature type="compositionally biased region" description="Polar residues" evidence="1">
    <location>
        <begin position="1"/>
        <end position="13"/>
    </location>
</feature>
<feature type="compositionally biased region" description="Polar residues" evidence="1">
    <location>
        <begin position="207"/>
        <end position="221"/>
    </location>
</feature>